<accession>A0A251SFG9</accession>
<dbReference type="EMBL" id="CM007903">
    <property type="protein sequence ID" value="OTF97596.1"/>
    <property type="molecule type" value="Genomic_DNA"/>
</dbReference>
<keyword evidence="3" id="KW-1185">Reference proteome</keyword>
<dbReference type="AlphaFoldDB" id="A0A251SFG9"/>
<evidence type="ECO:0000313" key="2">
    <source>
        <dbReference type="EMBL" id="OTF97596.1"/>
    </source>
</evidence>
<reference evidence="1 3" key="1">
    <citation type="journal article" date="2017" name="Nature">
        <title>The sunflower genome provides insights into oil metabolism, flowering and Asterid evolution.</title>
        <authorList>
            <person name="Badouin H."/>
            <person name="Gouzy J."/>
            <person name="Grassa C.J."/>
            <person name="Murat F."/>
            <person name="Staton S.E."/>
            <person name="Cottret L."/>
            <person name="Lelandais-Briere C."/>
            <person name="Owens G.L."/>
            <person name="Carrere S."/>
            <person name="Mayjonade B."/>
            <person name="Legrand L."/>
            <person name="Gill N."/>
            <person name="Kane N.C."/>
            <person name="Bowers J.E."/>
            <person name="Hubner S."/>
            <person name="Bellec A."/>
            <person name="Berard A."/>
            <person name="Berges H."/>
            <person name="Blanchet N."/>
            <person name="Boniface M.C."/>
            <person name="Brunel D."/>
            <person name="Catrice O."/>
            <person name="Chaidir N."/>
            <person name="Claudel C."/>
            <person name="Donnadieu C."/>
            <person name="Faraut T."/>
            <person name="Fievet G."/>
            <person name="Helmstetter N."/>
            <person name="King M."/>
            <person name="Knapp S.J."/>
            <person name="Lai Z."/>
            <person name="Le Paslier M.C."/>
            <person name="Lippi Y."/>
            <person name="Lorenzon L."/>
            <person name="Mandel J.R."/>
            <person name="Marage G."/>
            <person name="Marchand G."/>
            <person name="Marquand E."/>
            <person name="Bret-Mestries E."/>
            <person name="Morien E."/>
            <person name="Nambeesan S."/>
            <person name="Nguyen T."/>
            <person name="Pegot-Espagnet P."/>
            <person name="Pouilly N."/>
            <person name="Raftis F."/>
            <person name="Sallet E."/>
            <person name="Schiex T."/>
            <person name="Thomas J."/>
            <person name="Vandecasteele C."/>
            <person name="Vares D."/>
            <person name="Vear F."/>
            <person name="Vautrin S."/>
            <person name="Crespi M."/>
            <person name="Mangin B."/>
            <person name="Burke J.M."/>
            <person name="Salse J."/>
            <person name="Munos S."/>
            <person name="Vincourt P."/>
            <person name="Rieseberg L.H."/>
            <person name="Langlade N.B."/>
        </authorList>
    </citation>
    <scope>NUCLEOTIDE SEQUENCE [LARGE SCALE GENOMIC DNA]</scope>
    <source>
        <strain evidence="3">cv. SF193</strain>
        <tissue evidence="1">Leaves</tissue>
    </source>
</reference>
<gene>
    <name evidence="2" type="ORF">HannXRQ_Chr14g0436371</name>
    <name evidence="1" type="ORF">HanXRQr2_Chr14g0635111</name>
</gene>
<organism evidence="2 3">
    <name type="scientific">Helianthus annuus</name>
    <name type="common">Common sunflower</name>
    <dbReference type="NCBI Taxonomy" id="4232"/>
    <lineage>
        <taxon>Eukaryota</taxon>
        <taxon>Viridiplantae</taxon>
        <taxon>Streptophyta</taxon>
        <taxon>Embryophyta</taxon>
        <taxon>Tracheophyta</taxon>
        <taxon>Spermatophyta</taxon>
        <taxon>Magnoliopsida</taxon>
        <taxon>eudicotyledons</taxon>
        <taxon>Gunneridae</taxon>
        <taxon>Pentapetalae</taxon>
        <taxon>asterids</taxon>
        <taxon>campanulids</taxon>
        <taxon>Asterales</taxon>
        <taxon>Asteraceae</taxon>
        <taxon>Asteroideae</taxon>
        <taxon>Heliantheae alliance</taxon>
        <taxon>Heliantheae</taxon>
        <taxon>Helianthus</taxon>
    </lineage>
</organism>
<dbReference type="Gramene" id="mRNA:HanXRQr2_Chr14g0635111">
    <property type="protein sequence ID" value="mRNA:HanXRQr2_Chr14g0635111"/>
    <property type="gene ID" value="HanXRQr2_Chr14g0635111"/>
</dbReference>
<dbReference type="InParanoid" id="A0A251SFG9"/>
<name>A0A251SFG9_HELAN</name>
<sequence>MALLSPVSSSCLPRLCSQLVAHDAVVDTKSRVCLSSASSHLQRSLIHNSKVMNLN</sequence>
<reference evidence="2" key="2">
    <citation type="submission" date="2017-02" db="EMBL/GenBank/DDBJ databases">
        <title>Sunflower complete genome.</title>
        <authorList>
            <person name="Langlade N."/>
            <person name="Munos S."/>
        </authorList>
    </citation>
    <scope>NUCLEOTIDE SEQUENCE [LARGE SCALE GENOMIC DNA]</scope>
    <source>
        <tissue evidence="2">Leaves</tissue>
    </source>
</reference>
<evidence type="ECO:0000313" key="1">
    <source>
        <dbReference type="EMBL" id="KAF5768324.1"/>
    </source>
</evidence>
<evidence type="ECO:0000313" key="3">
    <source>
        <dbReference type="Proteomes" id="UP000215914"/>
    </source>
</evidence>
<dbReference type="Proteomes" id="UP000215914">
    <property type="component" value="Chromosome 14"/>
</dbReference>
<proteinExistence type="predicted"/>
<dbReference type="EMBL" id="MNCJ02000329">
    <property type="protein sequence ID" value="KAF5768324.1"/>
    <property type="molecule type" value="Genomic_DNA"/>
</dbReference>
<reference evidence="1" key="3">
    <citation type="submission" date="2020-06" db="EMBL/GenBank/DDBJ databases">
        <title>Helianthus annuus Genome sequencing and assembly Release 2.</title>
        <authorList>
            <person name="Gouzy J."/>
            <person name="Langlade N."/>
            <person name="Munos S."/>
        </authorList>
    </citation>
    <scope>NUCLEOTIDE SEQUENCE</scope>
    <source>
        <tissue evidence="1">Leaves</tissue>
    </source>
</reference>
<protein>
    <submittedName>
        <fullName evidence="2">Uncharacterized protein</fullName>
    </submittedName>
</protein>